<gene>
    <name evidence="4" type="ORF">NUU61_009251</name>
</gene>
<protein>
    <recommendedName>
        <fullName evidence="3">AB hydrolase-1 domain-containing protein</fullName>
    </recommendedName>
</protein>
<feature type="compositionally biased region" description="Low complexity" evidence="2">
    <location>
        <begin position="53"/>
        <end position="64"/>
    </location>
</feature>
<evidence type="ECO:0000256" key="2">
    <source>
        <dbReference type="SAM" id="MobiDB-lite"/>
    </source>
</evidence>
<feature type="compositionally biased region" description="Polar residues" evidence="2">
    <location>
        <begin position="155"/>
        <end position="173"/>
    </location>
</feature>
<feature type="domain" description="AB hydrolase-1" evidence="3">
    <location>
        <begin position="211"/>
        <end position="346"/>
    </location>
</feature>
<dbReference type="GO" id="GO:0055088">
    <property type="term" value="P:lipid homeostasis"/>
    <property type="evidence" value="ECO:0007669"/>
    <property type="project" value="TreeGrafter"/>
</dbReference>
<name>A0A9W9EMP4_9EURO</name>
<dbReference type="GO" id="GO:0072330">
    <property type="term" value="P:monocarboxylic acid biosynthetic process"/>
    <property type="evidence" value="ECO:0007669"/>
    <property type="project" value="UniProtKB-ARBA"/>
</dbReference>
<evidence type="ECO:0000313" key="4">
    <source>
        <dbReference type="EMBL" id="KAJ5084672.1"/>
    </source>
</evidence>
<keyword evidence="5" id="KW-1185">Reference proteome</keyword>
<dbReference type="GO" id="GO:0035965">
    <property type="term" value="P:cardiolipin acyl-chain remodeling"/>
    <property type="evidence" value="ECO:0007669"/>
    <property type="project" value="TreeGrafter"/>
</dbReference>
<dbReference type="PANTHER" id="PTHR42886">
    <property type="entry name" value="RE40534P-RELATED"/>
    <property type="match status" value="1"/>
</dbReference>
<reference evidence="4" key="2">
    <citation type="journal article" date="2023" name="IMA Fungus">
        <title>Comparative genomic study of the Penicillium genus elucidates a diverse pangenome and 15 lateral gene transfer events.</title>
        <authorList>
            <person name="Petersen C."/>
            <person name="Sorensen T."/>
            <person name="Nielsen M.R."/>
            <person name="Sondergaard T.E."/>
            <person name="Sorensen J.L."/>
            <person name="Fitzpatrick D.A."/>
            <person name="Frisvad J.C."/>
            <person name="Nielsen K.L."/>
        </authorList>
    </citation>
    <scope>NUCLEOTIDE SEQUENCE</scope>
    <source>
        <strain evidence="4">IBT 34128</strain>
    </source>
</reference>
<dbReference type="PANTHER" id="PTHR42886:SF29">
    <property type="entry name" value="PUMMELIG, ISOFORM A"/>
    <property type="match status" value="1"/>
</dbReference>
<feature type="region of interest" description="Disordered" evidence="2">
    <location>
        <begin position="136"/>
        <end position="175"/>
    </location>
</feature>
<dbReference type="GO" id="GO:0006654">
    <property type="term" value="P:phosphatidic acid biosynthetic process"/>
    <property type="evidence" value="ECO:0007669"/>
    <property type="project" value="TreeGrafter"/>
</dbReference>
<dbReference type="SUPFAM" id="SSF53474">
    <property type="entry name" value="alpha/beta-Hydrolases"/>
    <property type="match status" value="1"/>
</dbReference>
<dbReference type="AlphaFoldDB" id="A0A9W9EMP4"/>
<sequence>MSTALLLVAETVCHSASLSPRYSTCHILSSANPRLWVYPARTPLATHFGIRPSSSMTSESFNSSQEDVREHHQHRPNAQTVEGTPYAARAAAGAAAARSFFPLGYREGFSQWWARLPAAAAEHKVLSHLPYLHHQPPTHLQTGNTADYPDGATPRSLQATDPNQQGEITTNSLGDPYGPRRWRSSMVELSGKDRALNEFSVERVGEDADQHLVMLHGYGAGLGFFYKNFEPLSRLKGWQLHAVDMLGMGRSTRPPFKIQAKEREAAIREAEAWFVDALEEWRAKRKIDRFTLLGHSLGGYMAVAYALKYPGHLNKLILASPVGIPEDPYAVTADVPEPSDSTMANEFTQDEREITASAAVPGTAPKTSDGSFITGRNPAPNVEHAIQPPRRNLPKWFAYLWDCNISPFSLVRWTGPFGPRLVSGWTSRRFSHLPAEEAKSLHDYSYSIFSLRGSGEYALAYILAPGAFARSPLIHRIHGVGRQMVQSNSLSNLPHPVTAATSSVAPPKPPASTLSEAPGAAQTPETEAPAQREKGLPVVFMYGDHDWMDVEGGHAAAARLEEEKQRALQRQRRKSGGSAKVVVVKRAGHHLYLDGWEEFNRVVLAEMEEVDRRERGRQP</sequence>
<proteinExistence type="inferred from homology"/>
<evidence type="ECO:0000259" key="3">
    <source>
        <dbReference type="Pfam" id="PF00561"/>
    </source>
</evidence>
<dbReference type="InterPro" id="IPR029058">
    <property type="entry name" value="AB_hydrolase_fold"/>
</dbReference>
<dbReference type="GO" id="GO:0004623">
    <property type="term" value="F:phospholipase A2 activity"/>
    <property type="evidence" value="ECO:0007669"/>
    <property type="project" value="TreeGrafter"/>
</dbReference>
<dbReference type="Pfam" id="PF00561">
    <property type="entry name" value="Abhydrolase_1"/>
    <property type="match status" value="1"/>
</dbReference>
<evidence type="ECO:0000256" key="1">
    <source>
        <dbReference type="ARBA" id="ARBA00038097"/>
    </source>
</evidence>
<evidence type="ECO:0000313" key="5">
    <source>
        <dbReference type="Proteomes" id="UP001141434"/>
    </source>
</evidence>
<feature type="region of interest" description="Disordered" evidence="2">
    <location>
        <begin position="491"/>
        <end position="534"/>
    </location>
</feature>
<feature type="region of interest" description="Disordered" evidence="2">
    <location>
        <begin position="361"/>
        <end position="385"/>
    </location>
</feature>
<dbReference type="InterPro" id="IPR000073">
    <property type="entry name" value="AB_hydrolase_1"/>
</dbReference>
<accession>A0A9W9EMP4</accession>
<dbReference type="Proteomes" id="UP001141434">
    <property type="component" value="Unassembled WGS sequence"/>
</dbReference>
<dbReference type="GeneID" id="81398945"/>
<comment type="caution">
    <text evidence="4">The sequence shown here is derived from an EMBL/GenBank/DDBJ whole genome shotgun (WGS) entry which is preliminary data.</text>
</comment>
<dbReference type="GO" id="GO:0042171">
    <property type="term" value="F:lysophosphatidic acid acyltransferase activity"/>
    <property type="evidence" value="ECO:0007669"/>
    <property type="project" value="TreeGrafter"/>
</dbReference>
<dbReference type="EMBL" id="JAPMSZ010000011">
    <property type="protein sequence ID" value="KAJ5084672.1"/>
    <property type="molecule type" value="Genomic_DNA"/>
</dbReference>
<dbReference type="OrthoDB" id="7457040at2759"/>
<dbReference type="Gene3D" id="3.40.50.1820">
    <property type="entry name" value="alpha/beta hydrolase"/>
    <property type="match status" value="2"/>
</dbReference>
<dbReference type="GO" id="GO:0017000">
    <property type="term" value="P:antibiotic biosynthetic process"/>
    <property type="evidence" value="ECO:0007669"/>
    <property type="project" value="UniProtKB-ARBA"/>
</dbReference>
<comment type="similarity">
    <text evidence="1">Belongs to the peptidase S33 family. ABHD4/ABHD5 subfamily.</text>
</comment>
<reference evidence="4" key="1">
    <citation type="submission" date="2022-11" db="EMBL/GenBank/DDBJ databases">
        <authorList>
            <person name="Petersen C."/>
        </authorList>
    </citation>
    <scope>NUCLEOTIDE SEQUENCE</scope>
    <source>
        <strain evidence="4">IBT 34128</strain>
    </source>
</reference>
<feature type="region of interest" description="Disordered" evidence="2">
    <location>
        <begin position="49"/>
        <end position="78"/>
    </location>
</feature>
<dbReference type="GO" id="GO:0005743">
    <property type="term" value="C:mitochondrial inner membrane"/>
    <property type="evidence" value="ECO:0007669"/>
    <property type="project" value="TreeGrafter"/>
</dbReference>
<organism evidence="4 5">
    <name type="scientific">Penicillium alfredii</name>
    <dbReference type="NCBI Taxonomy" id="1506179"/>
    <lineage>
        <taxon>Eukaryota</taxon>
        <taxon>Fungi</taxon>
        <taxon>Dikarya</taxon>
        <taxon>Ascomycota</taxon>
        <taxon>Pezizomycotina</taxon>
        <taxon>Eurotiomycetes</taxon>
        <taxon>Eurotiomycetidae</taxon>
        <taxon>Eurotiales</taxon>
        <taxon>Aspergillaceae</taxon>
        <taxon>Penicillium</taxon>
    </lineage>
</organism>
<dbReference type="RefSeq" id="XP_056508069.1">
    <property type="nucleotide sequence ID" value="XM_056659776.1"/>
</dbReference>